<evidence type="ECO:0000313" key="14">
    <source>
        <dbReference type="Proteomes" id="UP001267710"/>
    </source>
</evidence>
<comment type="caution">
    <text evidence="13">The sequence shown here is derived from an EMBL/GenBank/DDBJ whole genome shotgun (WGS) entry which is preliminary data.</text>
</comment>
<sequence length="386" mass="40498">MTPKRQLRRRWCAALVGTTATLAAHAQTAPPPAPPSGVNVYGLVDIGVERVNNVGASGSGLTRMPSNTGSLPSRLGFRGSEDLGGGLRAVFTLEMGFAPDQGTLAQGGRGFGRQSFVGLAGPWGTVSAGRQYSMIFLSMQDADVIGPAVYALGSLDSYIPNARADNAIAYRGTFSGLTLGTQYSFGRDTVNSGPSPVGTNCAGESAGDSRACRQWSAMAKYDSAQWGAAVAYDRQNGRNTASATDIVFGNLNRSDRSDERLGVNGYVKWAGAKFGGGVIRRDNDGDVAKPRSHLWYVGASYPLTGALTLDGQYLRLNYRAVDDADSQMLVARLVYSLSRRTAAYVQVGHIRNDRRAAVSVSGGAAGSTPAVGASQTGLNVGLRHAF</sequence>
<evidence type="ECO:0000256" key="8">
    <source>
        <dbReference type="ARBA" id="ARBA00023114"/>
    </source>
</evidence>
<proteinExistence type="predicted"/>
<dbReference type="InterPro" id="IPR002299">
    <property type="entry name" value="Porin_Neis"/>
</dbReference>
<feature type="domain" description="Porin" evidence="12">
    <location>
        <begin position="13"/>
        <end position="354"/>
    </location>
</feature>
<evidence type="ECO:0000259" key="12">
    <source>
        <dbReference type="Pfam" id="PF13609"/>
    </source>
</evidence>
<evidence type="ECO:0000256" key="1">
    <source>
        <dbReference type="ARBA" id="ARBA00004571"/>
    </source>
</evidence>
<protein>
    <submittedName>
        <fullName evidence="13">Porin</fullName>
    </submittedName>
</protein>
<accession>A0ABU1IEU9</accession>
<dbReference type="EMBL" id="JAVIZX010000001">
    <property type="protein sequence ID" value="MDR6215741.1"/>
    <property type="molecule type" value="Genomic_DNA"/>
</dbReference>
<dbReference type="Proteomes" id="UP001267710">
    <property type="component" value="Unassembled WGS sequence"/>
</dbReference>
<keyword evidence="3" id="KW-0813">Transport</keyword>
<keyword evidence="8" id="KW-0626">Porin</keyword>
<dbReference type="PRINTS" id="PR00184">
    <property type="entry name" value="NEISSPPORIN"/>
</dbReference>
<evidence type="ECO:0000256" key="5">
    <source>
        <dbReference type="ARBA" id="ARBA00022692"/>
    </source>
</evidence>
<feature type="signal peptide" evidence="11">
    <location>
        <begin position="1"/>
        <end position="26"/>
    </location>
</feature>
<dbReference type="Pfam" id="PF13609">
    <property type="entry name" value="Porin_4"/>
    <property type="match status" value="1"/>
</dbReference>
<keyword evidence="6 11" id="KW-0732">Signal</keyword>
<dbReference type="RefSeq" id="WP_309830614.1">
    <property type="nucleotide sequence ID" value="NZ_JAVIZX010000001.1"/>
</dbReference>
<dbReference type="PANTHER" id="PTHR34501:SF9">
    <property type="entry name" value="MAJOR OUTER MEMBRANE PROTEIN P.IA"/>
    <property type="match status" value="1"/>
</dbReference>
<evidence type="ECO:0000256" key="7">
    <source>
        <dbReference type="ARBA" id="ARBA00023065"/>
    </source>
</evidence>
<dbReference type="Gene3D" id="2.40.160.10">
    <property type="entry name" value="Porin"/>
    <property type="match status" value="1"/>
</dbReference>
<dbReference type="SUPFAM" id="SSF56935">
    <property type="entry name" value="Porins"/>
    <property type="match status" value="1"/>
</dbReference>
<keyword evidence="9" id="KW-0472">Membrane</keyword>
<evidence type="ECO:0000313" key="13">
    <source>
        <dbReference type="EMBL" id="MDR6215741.1"/>
    </source>
</evidence>
<evidence type="ECO:0000256" key="6">
    <source>
        <dbReference type="ARBA" id="ARBA00022729"/>
    </source>
</evidence>
<dbReference type="InterPro" id="IPR050298">
    <property type="entry name" value="Gram-neg_bact_OMP"/>
</dbReference>
<evidence type="ECO:0000256" key="11">
    <source>
        <dbReference type="SAM" id="SignalP"/>
    </source>
</evidence>
<evidence type="ECO:0000256" key="9">
    <source>
        <dbReference type="ARBA" id="ARBA00023136"/>
    </source>
</evidence>
<keyword evidence="10" id="KW-0998">Cell outer membrane</keyword>
<keyword evidence="5" id="KW-0812">Transmembrane</keyword>
<evidence type="ECO:0000256" key="4">
    <source>
        <dbReference type="ARBA" id="ARBA00022452"/>
    </source>
</evidence>
<gene>
    <name evidence="13" type="ORF">QE399_003430</name>
</gene>
<comment type="subcellular location">
    <subcellularLocation>
        <location evidence="1">Cell outer membrane</location>
        <topology evidence="1">Multi-pass membrane protein</topology>
    </subcellularLocation>
</comment>
<dbReference type="CDD" id="cd00342">
    <property type="entry name" value="gram_neg_porins"/>
    <property type="match status" value="1"/>
</dbReference>
<evidence type="ECO:0000256" key="2">
    <source>
        <dbReference type="ARBA" id="ARBA00011233"/>
    </source>
</evidence>
<dbReference type="InterPro" id="IPR033900">
    <property type="entry name" value="Gram_neg_porin_domain"/>
</dbReference>
<dbReference type="InterPro" id="IPR023614">
    <property type="entry name" value="Porin_dom_sf"/>
</dbReference>
<evidence type="ECO:0000256" key="10">
    <source>
        <dbReference type="ARBA" id="ARBA00023237"/>
    </source>
</evidence>
<keyword evidence="4" id="KW-1134">Transmembrane beta strand</keyword>
<reference evidence="13 14" key="1">
    <citation type="submission" date="2023-08" db="EMBL/GenBank/DDBJ databases">
        <title>Functional and genomic diversity of the sorghum phyllosphere microbiome.</title>
        <authorList>
            <person name="Shade A."/>
        </authorList>
    </citation>
    <scope>NUCLEOTIDE SEQUENCE [LARGE SCALE GENOMIC DNA]</scope>
    <source>
        <strain evidence="13 14">SORGH_AS_0335</strain>
    </source>
</reference>
<evidence type="ECO:0000256" key="3">
    <source>
        <dbReference type="ARBA" id="ARBA00022448"/>
    </source>
</evidence>
<keyword evidence="7" id="KW-0406">Ion transport</keyword>
<keyword evidence="14" id="KW-1185">Reference proteome</keyword>
<dbReference type="InterPro" id="IPR001702">
    <property type="entry name" value="Porin_Gram-ve"/>
</dbReference>
<dbReference type="PRINTS" id="PR00182">
    <property type="entry name" value="ECOLNEIPORIN"/>
</dbReference>
<organism evidence="13 14">
    <name type="scientific">Paracidovorax wautersii</name>
    <dbReference type="NCBI Taxonomy" id="1177982"/>
    <lineage>
        <taxon>Bacteria</taxon>
        <taxon>Pseudomonadati</taxon>
        <taxon>Pseudomonadota</taxon>
        <taxon>Betaproteobacteria</taxon>
        <taxon>Burkholderiales</taxon>
        <taxon>Comamonadaceae</taxon>
        <taxon>Paracidovorax</taxon>
    </lineage>
</organism>
<comment type="subunit">
    <text evidence="2">Homotrimer.</text>
</comment>
<name>A0ABU1IEU9_9BURK</name>
<dbReference type="PANTHER" id="PTHR34501">
    <property type="entry name" value="PROTEIN YDDL-RELATED"/>
    <property type="match status" value="1"/>
</dbReference>
<feature type="chain" id="PRO_5045095548" evidence="11">
    <location>
        <begin position="27"/>
        <end position="386"/>
    </location>
</feature>